<dbReference type="GO" id="GO:0006450">
    <property type="term" value="P:regulation of translational fidelity"/>
    <property type="evidence" value="ECO:0007669"/>
    <property type="project" value="TreeGrafter"/>
</dbReference>
<evidence type="ECO:0000313" key="17">
    <source>
        <dbReference type="Proteomes" id="UP000184128"/>
    </source>
</evidence>
<comment type="subcellular location">
    <subcellularLocation>
        <location evidence="1 13">Cytoplasm</location>
    </subcellularLocation>
</comment>
<feature type="binding site" evidence="14">
    <location>
        <position position="53"/>
    </location>
    <ligand>
        <name>ATP</name>
        <dbReference type="ChEBI" id="CHEBI:30616"/>
    </ligand>
</feature>
<dbReference type="GO" id="GO:0061710">
    <property type="term" value="F:L-threonylcarbamoyladenylate synthase"/>
    <property type="evidence" value="ECO:0007669"/>
    <property type="project" value="UniProtKB-EC"/>
</dbReference>
<feature type="binding site" evidence="14">
    <location>
        <position position="30"/>
    </location>
    <ligand>
        <name>L-threonine</name>
        <dbReference type="ChEBI" id="CHEBI:57926"/>
    </ligand>
</feature>
<feature type="binding site" evidence="14">
    <location>
        <position position="176"/>
    </location>
    <ligand>
        <name>L-threonine</name>
        <dbReference type="ChEBI" id="CHEBI:57926"/>
    </ligand>
</feature>
<feature type="binding site" evidence="14">
    <location>
        <position position="230"/>
    </location>
    <ligand>
        <name>ATP</name>
        <dbReference type="ChEBI" id="CHEBI:30616"/>
    </ligand>
</feature>
<evidence type="ECO:0000256" key="10">
    <source>
        <dbReference type="ARBA" id="ARBA00022840"/>
    </source>
</evidence>
<feature type="binding site" evidence="14">
    <location>
        <position position="191"/>
    </location>
    <ligand>
        <name>ATP</name>
        <dbReference type="ChEBI" id="CHEBI:30616"/>
    </ligand>
</feature>
<feature type="binding site" evidence="14">
    <location>
        <position position="146"/>
    </location>
    <ligand>
        <name>ATP</name>
        <dbReference type="ChEBI" id="CHEBI:30616"/>
    </ligand>
</feature>
<dbReference type="Proteomes" id="UP000184128">
    <property type="component" value="Unassembled WGS sequence"/>
</dbReference>
<accession>A0A1M4U7M7</accession>
<name>A0A1M4U7M7_9LACT</name>
<feature type="binding site" evidence="14">
    <location>
        <position position="138"/>
    </location>
    <ligand>
        <name>ATP</name>
        <dbReference type="ChEBI" id="CHEBI:30616"/>
    </ligand>
</feature>
<evidence type="ECO:0000256" key="6">
    <source>
        <dbReference type="ARBA" id="ARBA00022679"/>
    </source>
</evidence>
<keyword evidence="5 13" id="KW-0963">Cytoplasm</keyword>
<evidence type="ECO:0000256" key="2">
    <source>
        <dbReference type="ARBA" id="ARBA00007663"/>
    </source>
</evidence>
<comment type="function">
    <text evidence="13">Required for the formation of a threonylcarbamoyl group on adenosine at position 37 (t(6)A37) in tRNAs that read codons beginning with adenine.</text>
</comment>
<evidence type="ECO:0000256" key="9">
    <source>
        <dbReference type="ARBA" id="ARBA00022741"/>
    </source>
</evidence>
<sequence>METLKLTENDIKKAAQLIQKGDIVAFPTDTVYGLGADATNEEAVLKIFEAKGRPADRPISVLVSQVDDLDKYAKEVPIEAKKLATKFWPGPLTILLKNAHAFASSVTVGRETVGLRMPDNPIALQFIEACKVPLATPSANSSGRPSPTLAEHVHSDLDGKISAVIDGGETSFGIESTVLDFSNPIEPTILRPGNISKEAIEKVIDRKVYFLEEAPSINFSDITHTKAKHYEPTIPVYIVTSNFEAAIYEMTKREETVGLLASEEVVQKYKEHVKATFALCKDKDVNTANRNLFNGLRTMEKSKASVLLVEAFDEGEMGMVYMNRLQSAANNKFI</sequence>
<dbReference type="GO" id="GO:0008033">
    <property type="term" value="P:tRNA processing"/>
    <property type="evidence" value="ECO:0007669"/>
    <property type="project" value="UniProtKB-KW"/>
</dbReference>
<feature type="binding site" evidence="14">
    <location>
        <position position="116"/>
    </location>
    <ligand>
        <name>L-threonine</name>
        <dbReference type="ChEBI" id="CHEBI:57926"/>
    </ligand>
</feature>
<evidence type="ECO:0000256" key="12">
    <source>
        <dbReference type="ARBA" id="ARBA00048366"/>
    </source>
</evidence>
<keyword evidence="7 13" id="KW-0819">tRNA processing</keyword>
<keyword evidence="6 13" id="KW-0808">Transferase</keyword>
<dbReference type="GO" id="GO:0005524">
    <property type="term" value="F:ATP binding"/>
    <property type="evidence" value="ECO:0007669"/>
    <property type="project" value="UniProtKB-UniRule"/>
</dbReference>
<evidence type="ECO:0000256" key="14">
    <source>
        <dbReference type="PIRSR" id="PIRSR004930-1"/>
    </source>
</evidence>
<dbReference type="NCBIfam" id="TIGR00057">
    <property type="entry name" value="L-threonylcarbamoyladenylate synthase"/>
    <property type="match status" value="1"/>
</dbReference>
<evidence type="ECO:0000313" key="16">
    <source>
        <dbReference type="EMBL" id="SHE52654.1"/>
    </source>
</evidence>
<keyword evidence="17" id="KW-1185">Reference proteome</keyword>
<evidence type="ECO:0000256" key="8">
    <source>
        <dbReference type="ARBA" id="ARBA00022695"/>
    </source>
</evidence>
<organism evidence="16 17">
    <name type="scientific">Atopostipes suicloacalis DSM 15692</name>
    <dbReference type="NCBI Taxonomy" id="1121025"/>
    <lineage>
        <taxon>Bacteria</taxon>
        <taxon>Bacillati</taxon>
        <taxon>Bacillota</taxon>
        <taxon>Bacilli</taxon>
        <taxon>Lactobacillales</taxon>
        <taxon>Carnobacteriaceae</taxon>
        <taxon>Atopostipes</taxon>
    </lineage>
</organism>
<dbReference type="Pfam" id="PF03481">
    <property type="entry name" value="Sua5_C"/>
    <property type="match status" value="1"/>
</dbReference>
<comment type="similarity">
    <text evidence="2 13">Belongs to the SUA5 family.</text>
</comment>
<dbReference type="SUPFAM" id="SSF55821">
    <property type="entry name" value="YrdC/RibB"/>
    <property type="match status" value="1"/>
</dbReference>
<evidence type="ECO:0000259" key="15">
    <source>
        <dbReference type="PROSITE" id="PS51163"/>
    </source>
</evidence>
<evidence type="ECO:0000256" key="5">
    <source>
        <dbReference type="ARBA" id="ARBA00022490"/>
    </source>
</evidence>
<evidence type="ECO:0000256" key="1">
    <source>
        <dbReference type="ARBA" id="ARBA00004496"/>
    </source>
</evidence>
<dbReference type="FunFam" id="3.90.870.10:FF:000009">
    <property type="entry name" value="Threonylcarbamoyl-AMP synthase, putative"/>
    <property type="match status" value="1"/>
</dbReference>
<evidence type="ECO:0000256" key="13">
    <source>
        <dbReference type="PIRNR" id="PIRNR004930"/>
    </source>
</evidence>
<dbReference type="PROSITE" id="PS51163">
    <property type="entry name" value="YRDC"/>
    <property type="match status" value="1"/>
</dbReference>
<dbReference type="RefSeq" id="WP_073296199.1">
    <property type="nucleotide sequence ID" value="NZ_FQUF01000007.1"/>
</dbReference>
<dbReference type="Gene3D" id="3.40.50.11030">
    <property type="entry name" value="Threonylcarbamoyl-AMP synthase, C-terminal domain"/>
    <property type="match status" value="1"/>
</dbReference>
<dbReference type="GO" id="GO:0003725">
    <property type="term" value="F:double-stranded RNA binding"/>
    <property type="evidence" value="ECO:0007669"/>
    <property type="project" value="UniProtKB-UniRule"/>
</dbReference>
<evidence type="ECO:0000256" key="4">
    <source>
        <dbReference type="ARBA" id="ARBA00015492"/>
    </source>
</evidence>
<dbReference type="EMBL" id="FQUF01000007">
    <property type="protein sequence ID" value="SHE52654.1"/>
    <property type="molecule type" value="Genomic_DNA"/>
</dbReference>
<evidence type="ECO:0000256" key="3">
    <source>
        <dbReference type="ARBA" id="ARBA00012584"/>
    </source>
</evidence>
<dbReference type="PIRSF" id="PIRSF004930">
    <property type="entry name" value="Tln_factor_SUA5"/>
    <property type="match status" value="1"/>
</dbReference>
<dbReference type="STRING" id="1121025.SAMN02745249_00613"/>
<keyword evidence="9 13" id="KW-0547">Nucleotide-binding</keyword>
<feature type="binding site" evidence="14">
    <location>
        <position position="112"/>
    </location>
    <ligand>
        <name>ATP</name>
        <dbReference type="ChEBI" id="CHEBI:30616"/>
    </ligand>
</feature>
<evidence type="ECO:0000256" key="11">
    <source>
        <dbReference type="ARBA" id="ARBA00029774"/>
    </source>
</evidence>
<gene>
    <name evidence="16" type="ORF">SAMN02745249_00613</name>
</gene>
<dbReference type="InterPro" id="IPR038385">
    <property type="entry name" value="Sua5/YwlC_C"/>
</dbReference>
<dbReference type="PANTHER" id="PTHR17490">
    <property type="entry name" value="SUA5"/>
    <property type="match status" value="1"/>
</dbReference>
<dbReference type="InterPro" id="IPR017945">
    <property type="entry name" value="DHBP_synth_RibB-like_a/b_dom"/>
</dbReference>
<dbReference type="InterPro" id="IPR010923">
    <property type="entry name" value="T(6)A37_SUA5"/>
</dbReference>
<dbReference type="GO" id="GO:0000049">
    <property type="term" value="F:tRNA binding"/>
    <property type="evidence" value="ECO:0007669"/>
    <property type="project" value="TreeGrafter"/>
</dbReference>
<protein>
    <recommendedName>
        <fullName evidence="4 13">Threonylcarbamoyl-AMP synthase</fullName>
        <shortName evidence="13">TC-AMP synthase</shortName>
        <ecNumber evidence="3 13">2.7.7.87</ecNumber>
    </recommendedName>
    <alternativeName>
        <fullName evidence="11 13">L-threonylcarbamoyladenylate synthase</fullName>
    </alternativeName>
</protein>
<dbReference type="InterPro" id="IPR006070">
    <property type="entry name" value="Sua5-like_dom"/>
</dbReference>
<evidence type="ECO:0000256" key="7">
    <source>
        <dbReference type="ARBA" id="ARBA00022694"/>
    </source>
</evidence>
<keyword evidence="10 13" id="KW-0067">ATP-binding</keyword>
<dbReference type="InterPro" id="IPR005145">
    <property type="entry name" value="Sua5_C"/>
</dbReference>
<comment type="catalytic activity">
    <reaction evidence="12 13">
        <text>L-threonine + hydrogencarbonate + ATP = L-threonylcarbamoyladenylate + diphosphate + H2O</text>
        <dbReference type="Rhea" id="RHEA:36407"/>
        <dbReference type="ChEBI" id="CHEBI:15377"/>
        <dbReference type="ChEBI" id="CHEBI:17544"/>
        <dbReference type="ChEBI" id="CHEBI:30616"/>
        <dbReference type="ChEBI" id="CHEBI:33019"/>
        <dbReference type="ChEBI" id="CHEBI:57926"/>
        <dbReference type="ChEBI" id="CHEBI:73682"/>
        <dbReference type="EC" id="2.7.7.87"/>
    </reaction>
</comment>
<feature type="domain" description="YrdC-like" evidence="15">
    <location>
        <begin position="8"/>
        <end position="195"/>
    </location>
</feature>
<dbReference type="OrthoDB" id="9814580at2"/>
<dbReference type="Gene3D" id="3.90.870.10">
    <property type="entry name" value="DHBP synthase"/>
    <property type="match status" value="1"/>
</dbReference>
<dbReference type="EC" id="2.7.7.87" evidence="3 13"/>
<dbReference type="InterPro" id="IPR050156">
    <property type="entry name" value="TC-AMP_synthase_SUA5"/>
</dbReference>
<dbReference type="PANTHER" id="PTHR17490:SF16">
    <property type="entry name" value="THREONYLCARBAMOYL-AMP SYNTHASE"/>
    <property type="match status" value="1"/>
</dbReference>
<dbReference type="Pfam" id="PF01300">
    <property type="entry name" value="Sua5_yciO_yrdC"/>
    <property type="match status" value="1"/>
</dbReference>
<keyword evidence="8 13" id="KW-0548">Nucleotidyltransferase</keyword>
<reference evidence="17" key="1">
    <citation type="submission" date="2016-11" db="EMBL/GenBank/DDBJ databases">
        <authorList>
            <person name="Varghese N."/>
            <person name="Submissions S."/>
        </authorList>
    </citation>
    <scope>NUCLEOTIDE SEQUENCE [LARGE SCALE GENOMIC DNA]</scope>
    <source>
        <strain evidence="17">DSM 15692</strain>
    </source>
</reference>
<dbReference type="GO" id="GO:0005737">
    <property type="term" value="C:cytoplasm"/>
    <property type="evidence" value="ECO:0007669"/>
    <property type="project" value="UniProtKB-SubCell"/>
</dbReference>
<proteinExistence type="inferred from homology"/>
<dbReference type="AlphaFoldDB" id="A0A1M4U7M7"/>